<keyword evidence="4" id="KW-1185">Reference proteome</keyword>
<protein>
    <submittedName>
        <fullName evidence="3">Uncharacterized protein</fullName>
    </submittedName>
</protein>
<evidence type="ECO:0000313" key="4">
    <source>
        <dbReference type="Proteomes" id="UP000198287"/>
    </source>
</evidence>
<sequence>MKFVILLGAMVVLAYGTPGYPRNAAKALNNSADPSPKSSAGKIFLNINNGENRYGCGGYTDDECRYECYLIGQRIIMLIVISLGAVLAMACGSAVHPHNATKAFNNPADPPPTSSARDIFLNMNNGKQISWCGDFPDDKCRDTCYCMGYSCFQCSSTSCICSNDC</sequence>
<reference evidence="3 4" key="1">
    <citation type="submission" date="2015-12" db="EMBL/GenBank/DDBJ databases">
        <title>The genome of Folsomia candida.</title>
        <authorList>
            <person name="Faddeeva A."/>
            <person name="Derks M.F."/>
            <person name="Anvar Y."/>
            <person name="Smit S."/>
            <person name="Van Straalen N."/>
            <person name="Roelofs D."/>
        </authorList>
    </citation>
    <scope>NUCLEOTIDE SEQUENCE [LARGE SCALE GENOMIC DNA]</scope>
    <source>
        <strain evidence="3 4">VU population</strain>
        <tissue evidence="3">Whole body</tissue>
    </source>
</reference>
<proteinExistence type="predicted"/>
<accession>A0A226DAH3</accession>
<gene>
    <name evidence="3" type="ORF">Fcan01_23089</name>
</gene>
<keyword evidence="2" id="KW-0732">Signal</keyword>
<dbReference type="AlphaFoldDB" id="A0A226DAH3"/>
<evidence type="ECO:0000313" key="3">
    <source>
        <dbReference type="EMBL" id="OXA42140.1"/>
    </source>
</evidence>
<feature type="chain" id="PRO_5012330232" evidence="2">
    <location>
        <begin position="17"/>
        <end position="165"/>
    </location>
</feature>
<comment type="caution">
    <text evidence="3">The sequence shown here is derived from an EMBL/GenBank/DDBJ whole genome shotgun (WGS) entry which is preliminary data.</text>
</comment>
<name>A0A226DAH3_FOLCA</name>
<organism evidence="3 4">
    <name type="scientific">Folsomia candida</name>
    <name type="common">Springtail</name>
    <dbReference type="NCBI Taxonomy" id="158441"/>
    <lineage>
        <taxon>Eukaryota</taxon>
        <taxon>Metazoa</taxon>
        <taxon>Ecdysozoa</taxon>
        <taxon>Arthropoda</taxon>
        <taxon>Hexapoda</taxon>
        <taxon>Collembola</taxon>
        <taxon>Entomobryomorpha</taxon>
        <taxon>Isotomoidea</taxon>
        <taxon>Isotomidae</taxon>
        <taxon>Proisotominae</taxon>
        <taxon>Folsomia</taxon>
    </lineage>
</organism>
<keyword evidence="1" id="KW-1133">Transmembrane helix</keyword>
<feature type="signal peptide" evidence="2">
    <location>
        <begin position="1"/>
        <end position="16"/>
    </location>
</feature>
<evidence type="ECO:0000256" key="2">
    <source>
        <dbReference type="SAM" id="SignalP"/>
    </source>
</evidence>
<keyword evidence="1" id="KW-0472">Membrane</keyword>
<evidence type="ECO:0000256" key="1">
    <source>
        <dbReference type="SAM" id="Phobius"/>
    </source>
</evidence>
<dbReference type="EMBL" id="LNIX01000027">
    <property type="protein sequence ID" value="OXA42140.1"/>
    <property type="molecule type" value="Genomic_DNA"/>
</dbReference>
<keyword evidence="1" id="KW-0812">Transmembrane</keyword>
<feature type="transmembrane region" description="Helical" evidence="1">
    <location>
        <begin position="75"/>
        <end position="95"/>
    </location>
</feature>
<dbReference type="Proteomes" id="UP000198287">
    <property type="component" value="Unassembled WGS sequence"/>
</dbReference>